<dbReference type="PROSITE" id="PS51257">
    <property type="entry name" value="PROKAR_LIPOPROTEIN"/>
    <property type="match status" value="1"/>
</dbReference>
<feature type="compositionally biased region" description="Basic and acidic residues" evidence="1">
    <location>
        <begin position="111"/>
        <end position="127"/>
    </location>
</feature>
<comment type="caution">
    <text evidence="3">The sequence shown here is derived from an EMBL/GenBank/DDBJ whole genome shotgun (WGS) entry which is preliminary data.</text>
</comment>
<dbReference type="STRING" id="883158.HMPREF9140_02055"/>
<evidence type="ECO:0000256" key="2">
    <source>
        <dbReference type="SAM" id="SignalP"/>
    </source>
</evidence>
<feature type="chain" id="PRO_5003552113" evidence="2">
    <location>
        <begin position="22"/>
        <end position="127"/>
    </location>
</feature>
<sequence>MKQKHIYNLAVLLLTSSAAFISCSDNDLDGPQTDGDRGASVVFNIKDIQQDNIAKVDAATRAGIAPTLLYTPGLTQEDLAPRRLEAVSSDGLDACLIETTVEGINPTKPDPSTRAKVETSIEHDFTT</sequence>
<keyword evidence="4" id="KW-1185">Reference proteome</keyword>
<evidence type="ECO:0000256" key="1">
    <source>
        <dbReference type="SAM" id="MobiDB-lite"/>
    </source>
</evidence>
<dbReference type="Proteomes" id="UP000016023">
    <property type="component" value="Unassembled WGS sequence"/>
</dbReference>
<organism evidence="3 4">
    <name type="scientific">Prevotella micans F0438</name>
    <dbReference type="NCBI Taxonomy" id="883158"/>
    <lineage>
        <taxon>Bacteria</taxon>
        <taxon>Pseudomonadati</taxon>
        <taxon>Bacteroidota</taxon>
        <taxon>Bacteroidia</taxon>
        <taxon>Bacteroidales</taxon>
        <taxon>Prevotellaceae</taxon>
        <taxon>Prevotella</taxon>
    </lineage>
</organism>
<feature type="non-terminal residue" evidence="3">
    <location>
        <position position="127"/>
    </location>
</feature>
<dbReference type="EMBL" id="AGWK01000065">
    <property type="protein sequence ID" value="EHO65039.1"/>
    <property type="molecule type" value="Genomic_DNA"/>
</dbReference>
<gene>
    <name evidence="3" type="ORF">HMPREF9140_02055</name>
</gene>
<evidence type="ECO:0000313" key="4">
    <source>
        <dbReference type="Proteomes" id="UP000016023"/>
    </source>
</evidence>
<name>H1Q567_9BACT</name>
<keyword evidence="2" id="KW-0732">Signal</keyword>
<protein>
    <submittedName>
        <fullName evidence="3">Uncharacterized protein</fullName>
    </submittedName>
</protein>
<feature type="region of interest" description="Disordered" evidence="1">
    <location>
        <begin position="103"/>
        <end position="127"/>
    </location>
</feature>
<proteinExistence type="predicted"/>
<dbReference type="AlphaFoldDB" id="H1Q567"/>
<feature type="signal peptide" evidence="2">
    <location>
        <begin position="1"/>
        <end position="21"/>
    </location>
</feature>
<accession>H1Q567</accession>
<dbReference type="HOGENOM" id="CLU_1986308_0_0_10"/>
<evidence type="ECO:0000313" key="3">
    <source>
        <dbReference type="EMBL" id="EHO65039.1"/>
    </source>
</evidence>
<reference evidence="3 4" key="1">
    <citation type="submission" date="2011-12" db="EMBL/GenBank/DDBJ databases">
        <title>The Genome Sequence of Prevotella micans F0438.</title>
        <authorList>
            <consortium name="The Broad Institute Genome Sequencing Platform"/>
            <person name="Earl A."/>
            <person name="Ward D."/>
            <person name="Feldgarden M."/>
            <person name="Gevers D."/>
            <person name="Izard J."/>
            <person name="Baranova O.V."/>
            <person name="Blanton J.M."/>
            <person name="Wade W.G."/>
            <person name="Dewhirst F.E."/>
            <person name="Young S.K."/>
            <person name="Zeng Q."/>
            <person name="Gargeya S."/>
            <person name="Fitzgerald M."/>
            <person name="Haas B."/>
            <person name="Abouelleil A."/>
            <person name="Alvarado L."/>
            <person name="Arachchi H.M."/>
            <person name="Berlin A."/>
            <person name="Chapman S.B."/>
            <person name="Gearin G."/>
            <person name="Goldberg J."/>
            <person name="Griggs A."/>
            <person name="Gujja S."/>
            <person name="Hansen M."/>
            <person name="Heiman D."/>
            <person name="Howarth C."/>
            <person name="Larimer J."/>
            <person name="Lui A."/>
            <person name="MacDonald P.J.P."/>
            <person name="McCowen C."/>
            <person name="Montmayeur A."/>
            <person name="Murphy C."/>
            <person name="Neiman D."/>
            <person name="Pearson M."/>
            <person name="Priest M."/>
            <person name="Roberts A."/>
            <person name="Saif S."/>
            <person name="Shea T."/>
            <person name="Sisk P."/>
            <person name="Stolte C."/>
            <person name="Sykes S."/>
            <person name="Wortman J."/>
            <person name="Nusbaum C."/>
            <person name="Birren B."/>
        </authorList>
    </citation>
    <scope>NUCLEOTIDE SEQUENCE [LARGE SCALE GENOMIC DNA]</scope>
    <source>
        <strain evidence="3 4">F0438</strain>
    </source>
</reference>